<feature type="chain" id="PRO_5014390972" evidence="2">
    <location>
        <begin position="26"/>
        <end position="202"/>
    </location>
</feature>
<keyword evidence="4" id="KW-1185">Reference proteome</keyword>
<dbReference type="Proteomes" id="UP000236327">
    <property type="component" value="Unassembled WGS sequence"/>
</dbReference>
<name>A0A2K2FYZ7_9SPHN</name>
<feature type="compositionally biased region" description="Gly residues" evidence="1">
    <location>
        <begin position="59"/>
        <end position="92"/>
    </location>
</feature>
<dbReference type="RefSeq" id="WP_103096617.1">
    <property type="nucleotide sequence ID" value="NZ_LYMM01000040.1"/>
</dbReference>
<evidence type="ECO:0000256" key="1">
    <source>
        <dbReference type="SAM" id="MobiDB-lite"/>
    </source>
</evidence>
<protein>
    <submittedName>
        <fullName evidence="3">Uncharacterized protein</fullName>
    </submittedName>
</protein>
<dbReference type="AlphaFoldDB" id="A0A2K2FYZ7"/>
<evidence type="ECO:0000256" key="2">
    <source>
        <dbReference type="SAM" id="SignalP"/>
    </source>
</evidence>
<feature type="compositionally biased region" description="Low complexity" evidence="1">
    <location>
        <begin position="106"/>
        <end position="118"/>
    </location>
</feature>
<dbReference type="EMBL" id="LYMM01000040">
    <property type="protein sequence ID" value="PNU04019.1"/>
    <property type="molecule type" value="Genomic_DNA"/>
</dbReference>
<keyword evidence="2" id="KW-0732">Signal</keyword>
<feature type="signal peptide" evidence="2">
    <location>
        <begin position="1"/>
        <end position="25"/>
    </location>
</feature>
<sequence length="202" mass="20485">MIRIIGKSALAIGVGALALTGMPLAAYPVAHGDIAAPAVTPADAQMAPKGRGGAKRPPKGGGGGHASRPGGGGHASRPGGGSHGGSHGGGSHNRPHGGGHSHGRPPARGGANVNINHNYYDNGRHHGHHDHWDDWDDGWHPLETAATVAVTAAVVGSIVRSVPPSCNSVMVNGINYSQCGSTWYQPQYAGSSVQYVVVNPPR</sequence>
<proteinExistence type="predicted"/>
<comment type="caution">
    <text evidence="3">The sequence shown here is derived from an EMBL/GenBank/DDBJ whole genome shotgun (WGS) entry which is preliminary data.</text>
</comment>
<reference evidence="3 4" key="1">
    <citation type="submission" date="2016-05" db="EMBL/GenBank/DDBJ databases">
        <title>Complete genome sequence of Novosphingobium guangzhouense SA925(T).</title>
        <authorList>
            <person name="Sha S."/>
        </authorList>
    </citation>
    <scope>NUCLEOTIDE SEQUENCE [LARGE SCALE GENOMIC DNA]</scope>
    <source>
        <strain evidence="3 4">SA925</strain>
    </source>
</reference>
<feature type="compositionally biased region" description="Basic residues" evidence="1">
    <location>
        <begin position="93"/>
        <end position="105"/>
    </location>
</feature>
<dbReference type="OrthoDB" id="123540at2"/>
<gene>
    <name evidence="3" type="ORF">A8V01_05230</name>
</gene>
<evidence type="ECO:0000313" key="4">
    <source>
        <dbReference type="Proteomes" id="UP000236327"/>
    </source>
</evidence>
<evidence type="ECO:0000313" key="3">
    <source>
        <dbReference type="EMBL" id="PNU04019.1"/>
    </source>
</evidence>
<feature type="region of interest" description="Disordered" evidence="1">
    <location>
        <begin position="44"/>
        <end position="118"/>
    </location>
</feature>
<accession>A0A2K2FYZ7</accession>
<organism evidence="3 4">
    <name type="scientific">Novosphingobium guangzhouense</name>
    <dbReference type="NCBI Taxonomy" id="1850347"/>
    <lineage>
        <taxon>Bacteria</taxon>
        <taxon>Pseudomonadati</taxon>
        <taxon>Pseudomonadota</taxon>
        <taxon>Alphaproteobacteria</taxon>
        <taxon>Sphingomonadales</taxon>
        <taxon>Sphingomonadaceae</taxon>
        <taxon>Novosphingobium</taxon>
    </lineage>
</organism>